<keyword evidence="2" id="KW-0677">Repeat</keyword>
<dbReference type="CDD" id="cd05819">
    <property type="entry name" value="NHL"/>
    <property type="match status" value="1"/>
</dbReference>
<dbReference type="PROSITE" id="PS51125">
    <property type="entry name" value="NHL"/>
    <property type="match status" value="3"/>
</dbReference>
<evidence type="ECO:0000256" key="4">
    <source>
        <dbReference type="SAM" id="Coils"/>
    </source>
</evidence>
<feature type="repeat" description="NHL" evidence="3">
    <location>
        <begin position="132"/>
        <end position="164"/>
    </location>
</feature>
<keyword evidence="6" id="KW-0472">Membrane</keyword>
<organism evidence="8 9">
    <name type="scientific">Candidatus Falkowbacteria bacterium CG10_big_fil_rev_8_21_14_0_10_39_11</name>
    <dbReference type="NCBI Taxonomy" id="1974565"/>
    <lineage>
        <taxon>Bacteria</taxon>
        <taxon>Candidatus Falkowiibacteriota</taxon>
    </lineage>
</organism>
<keyword evidence="6" id="KW-0812">Transmembrane</keyword>
<dbReference type="Gene3D" id="2.60.40.1120">
    <property type="entry name" value="Carboxypeptidase-like, regulatory domain"/>
    <property type="match status" value="2"/>
</dbReference>
<dbReference type="EMBL" id="PFAP01000014">
    <property type="protein sequence ID" value="PIR94198.1"/>
    <property type="molecule type" value="Genomic_DNA"/>
</dbReference>
<feature type="repeat" description="NHL" evidence="3">
    <location>
        <begin position="305"/>
        <end position="349"/>
    </location>
</feature>
<evidence type="ECO:0000256" key="1">
    <source>
        <dbReference type="ARBA" id="ARBA00022729"/>
    </source>
</evidence>
<protein>
    <recommendedName>
        <fullName evidence="7">DUF11 domain-containing protein</fullName>
    </recommendedName>
</protein>
<dbReference type="Gene3D" id="2.130.10.130">
    <property type="entry name" value="Integrin alpha, N-terminal"/>
    <property type="match status" value="2"/>
</dbReference>
<dbReference type="SUPFAM" id="SSF49401">
    <property type="entry name" value="Bacterial adhesins"/>
    <property type="match status" value="1"/>
</dbReference>
<comment type="caution">
    <text evidence="8">The sequence shown here is derived from an EMBL/GenBank/DDBJ whole genome shotgun (WGS) entry which is preliminary data.</text>
</comment>
<dbReference type="PANTHER" id="PTHR44103">
    <property type="entry name" value="PROPROTEIN CONVERTASE P"/>
    <property type="match status" value="1"/>
</dbReference>
<feature type="compositionally biased region" description="Pro residues" evidence="5">
    <location>
        <begin position="2719"/>
        <end position="2728"/>
    </location>
</feature>
<dbReference type="Pfam" id="PF13517">
    <property type="entry name" value="FG-GAP_3"/>
    <property type="match status" value="4"/>
</dbReference>
<dbReference type="Pfam" id="PF01345">
    <property type="entry name" value="DUF11"/>
    <property type="match status" value="1"/>
</dbReference>
<dbReference type="Gene3D" id="2.40.10.500">
    <property type="match status" value="2"/>
</dbReference>
<dbReference type="InterPro" id="IPR008966">
    <property type="entry name" value="Adhesion_dom_sf"/>
</dbReference>
<dbReference type="PANTHER" id="PTHR44103:SF1">
    <property type="entry name" value="PROPROTEIN CONVERTASE P"/>
    <property type="match status" value="1"/>
</dbReference>
<dbReference type="InterPro" id="IPR008969">
    <property type="entry name" value="CarboxyPept-like_regulatory"/>
</dbReference>
<dbReference type="SUPFAM" id="SSF69318">
    <property type="entry name" value="Integrin alpha N-terminal domain"/>
    <property type="match status" value="2"/>
</dbReference>
<feature type="region of interest" description="Disordered" evidence="5">
    <location>
        <begin position="2025"/>
        <end position="2044"/>
    </location>
</feature>
<evidence type="ECO:0000313" key="9">
    <source>
        <dbReference type="Proteomes" id="UP000229901"/>
    </source>
</evidence>
<dbReference type="InterPro" id="IPR001258">
    <property type="entry name" value="NHL_repeat"/>
</dbReference>
<name>A0A2H0V544_9BACT</name>
<feature type="region of interest" description="Disordered" evidence="5">
    <location>
        <begin position="2678"/>
        <end position="2740"/>
    </location>
</feature>
<dbReference type="Proteomes" id="UP000229901">
    <property type="component" value="Unassembled WGS sequence"/>
</dbReference>
<evidence type="ECO:0000256" key="6">
    <source>
        <dbReference type="SAM" id="Phobius"/>
    </source>
</evidence>
<feature type="compositionally biased region" description="Basic and acidic residues" evidence="5">
    <location>
        <begin position="3184"/>
        <end position="3200"/>
    </location>
</feature>
<dbReference type="NCBIfam" id="TIGR01451">
    <property type="entry name" value="B_ant_repeat"/>
    <property type="match status" value="1"/>
</dbReference>
<feature type="repeat" description="NHL" evidence="3">
    <location>
        <begin position="426"/>
        <end position="463"/>
    </location>
</feature>
<dbReference type="Gene3D" id="2.120.10.30">
    <property type="entry name" value="TolB, C-terminal domain"/>
    <property type="match status" value="3"/>
</dbReference>
<evidence type="ECO:0000256" key="3">
    <source>
        <dbReference type="PROSITE-ProRule" id="PRU00504"/>
    </source>
</evidence>
<dbReference type="InterPro" id="IPR013783">
    <property type="entry name" value="Ig-like_fold"/>
</dbReference>
<feature type="transmembrane region" description="Helical" evidence="6">
    <location>
        <begin position="2365"/>
        <end position="2392"/>
    </location>
</feature>
<feature type="domain" description="DUF11" evidence="7">
    <location>
        <begin position="2407"/>
        <end position="2522"/>
    </location>
</feature>
<dbReference type="SUPFAM" id="SSF49265">
    <property type="entry name" value="Fibronectin type III"/>
    <property type="match status" value="1"/>
</dbReference>
<feature type="coiled-coil region" evidence="4">
    <location>
        <begin position="2782"/>
        <end position="2809"/>
    </location>
</feature>
<dbReference type="InterPro" id="IPR047589">
    <property type="entry name" value="DUF11_rpt"/>
</dbReference>
<evidence type="ECO:0000256" key="2">
    <source>
        <dbReference type="ARBA" id="ARBA00022737"/>
    </source>
</evidence>
<dbReference type="InterPro" id="IPR011042">
    <property type="entry name" value="6-blade_b-propeller_TolB-like"/>
</dbReference>
<dbReference type="SUPFAM" id="SSF49464">
    <property type="entry name" value="Carboxypeptidase regulatory domain-like"/>
    <property type="match status" value="2"/>
</dbReference>
<keyword evidence="1" id="KW-0732">Signal</keyword>
<dbReference type="SUPFAM" id="SSF110296">
    <property type="entry name" value="Oligoxyloglucan reducing end-specific cellobiohydrolase"/>
    <property type="match status" value="1"/>
</dbReference>
<dbReference type="Gene3D" id="2.60.40.10">
    <property type="entry name" value="Immunoglobulins"/>
    <property type="match status" value="1"/>
</dbReference>
<gene>
    <name evidence="8" type="ORF">COT97_02610</name>
</gene>
<sequence length="3200" mass="341645">MVINKKRLVILTTLLLIFVIGISFFLLNKSEAVVSNGSNAVNVIGQYGDGGAVDYTKAGANNGPNKEGFNTPNGFIVDGQDNLAFVIDQANNRILVHQLDAANLFTDYEADYVLGQADFSSNDEAVTASQSNFSNPSGLAVDPGGSRLFVSDSGFNRILIFDVGTMSDNMTATYVLGQADFVSSDAATTQAGLSAPEGLYYDETSGLLYVADKTNNRVLIYDATYGLVSDGMNSSYVLGQADFVTSTAATTTVGLSGPTDVSYYDANDHLFIADEVNNRIIIHSITLEAPLIDGRTADKVFGQSDFVSAGSGSGAAQFSSPFSVSVDASNDRLMVADYDNNRIQSFDITAIDNNENAANSLTSLTTKSLYYYSGAQAIFASELNEHRVAKYDAIVLTPGESPIEVIGQVDGAGDDIISTDNGVNNGANKKGFSTVNGVAVDTTGHRLFVSDKDNDRVLVYNLDANDELVDYTPDNILGKTDFYDASQTDVAGLTPENNITQPGALVYDPNNSYLFVADDKRVLVFDVASITDGEAAINVLCQVDFASQVSITAQGGVTSVDGLALNTTDNLLFVSNGTSNRVLVFDVSSISDGENAINVLGQGGFGDNGAVTTQAGLSGNKTVAYDSANDYLFVADTTNNRVIVYDVSTIANGEDAVAVLGQSNYTGSTAGTDQNSLSAPSGLSVDAVNKILHVADASNNRVVTFDVATVSNGELAKNVLGQSGFATATAATSQAGLESPNITAYNSGSERLFVGDLTNNRIMVFDVSETTNTAPTAPSLSSPANTATEISVNPTIQFSTTDVDSDKLFYELELASAEEFYTVLHRYSLKDRDLGWSQYGPYASGASASFTLPNGDSLSTNATYYWRVRAIDANGAYSSYSSVRSFTTVAHSLDVNYVDDFDTSTNLDTTNTTAYYYDKHKISIPASNTIGSQSSVLGAGKTAAIVAFDADSDGDIDMAVKNVTGVNSSVYLNNGSGTFSGAGGGTLNDLSAATNFKEYLFAVDVDLDGNIDVLDRGGYVYANDGAGTFTASDAPRVGAVGDLNNDGYIDLIEPKQAADEKTYLYINDGDGNFNALSPNPFDALTSNSVDEVYILDINNDSWMDVVTNNTNGTSNLFLNDGDLTFTSSTPWAALVLTNMEFTDLDGDGDVDLFGYISGTGFGTWLSDGKGLFSSRTAVSGNCKAYNLHSADIDTDGDQDIVCAGGNGDSQNYYWRNKGDGTFETETAAFGTAGTSTIITADVDGDGDLDFLVGNGDGGEDPVVTTQNYLYTTSGGRGIVKTTLDADVNVRGAFDSDNDGDIDLYVTTTSNDTGVLWINDGDQAYTVQTGFSDYVYDVATVDVDNDGDLDLVEAGVGTRDQLWINNGSNSFTSLGAVFGSNAYDTEYIRSGDLNNDGYLDFLFLYSEQIPEICLNDGDGTTYTCANVDTSVTDTRMGADFADVNNDGILDLFINYTSDVVTLYTGDGDGTFTSSVTFSSDNGRFGVGDLDGDGDVDVLMGIGSLTSYLNNGSGTFTSDVILASCNNRGYQLSDLDGDGDLDVVVACGSTGSEIWENHGHMSFVKQAALIADGGQAVNFLFSDYDLDGDVDLWSIHDADGDETGYRFDQEQTYTASTDYNVFSGTIDTIAGGNLFRSAEIISDDYTPSGASIAYYLSTQSATHSLTAHNTGVSSDLYATQIFGAIGNAVYGTALGDGGSFRYTEDSGDSWIDYSYVSGDFVSGVLESIYDSIEVDESTGSLYVGSGGFIYDDETAKSEVCLTDGARLVSNDLNDLSSYSVGSNTIVYAAGDSGVVVRLNLASYPTVSCSALSTGVSVNLNGSDIIAGDQTDIVVVGDKPDAGNGTILTSVNSGGSWTSRVSGVAQNLNDVAADQASNLIIAVGDNGTILKSTDAGVNWTAKTSGTAQNINAVALKFEDSTEVWAAAENDTILLSSDSGDTWTVLNTTSGVSWNDIEEKQGAVFVVGDSGKMVTYDGYGTPWEGPIVNESLHSFSTPGALLQWKAVMSTTDVNNPPVIRDLSIDYNSTAPASPVQNTPENTPDNNPPAEPLVGATQVLTSDSIQWTFIDNSNNEQGFRLYDVDGVLISQVDTAGLAFITENMLTANTQYNRFISAFNDNGESALVDLGIFYTLAAKPIIGSIYVTDENSVNIEFSENGNPAETLYAIYESTTSQWVQINGKLGATRFDRTYDSWVDNGVTAVLDLTNGQTYTFSIVAKNGVGEDTEYSTAFTIEVVKPAGASVVISKKVGINVTDDDVFAQGVFFGTPVYAYGGKAQLLKTLPFYSEVANGYLVGSILFLIIFIIGLIFNSSDHCDLSEKLRRLKHTPKIVLKDWRSKHGDEVYDILNNKEAPKIGEKYKKHHRLYRYTSLTMICLAIGIALKIIIVGAIFILVYTNLGVQAFINQSGEPVYSGDELVYHVDFVNNGQSAAENLVISDNIPAGVSYITGSVNLTGSGQSDVVGDDKCSVTSGNVVCEITSLGVGGSGYIEFQTLVTGAVEDTIVNLASATYKTLDLPRSSNSVSNQIQEKPIPACSDGVDNDGDNLADYPFDYGCTDESDDTENSDIFVARGLIVDINVSGDWRYVNMMETGVSRFIHRSSSHKVTLVNADKTGNKATLKIESDPITVDVSTGTTVLVDSDGNGIKDLNLTVLAVISEEQAVVGLQAVTEQVYQCNDKKDNDADSLIDYPQDPGCSSLTDNDEYNAPKIPKPEIPKPDVPKPEVPTVPTPPEETTTESGGGTAVYECSDGIDNDGDGLFDYPEDTGCSDVSDTSEIDELIPDKTVVAIEDVIKSIDKELESLDEQIAVANSTMESVSLNIQKTTKQIQKVSVQTAETVVKSVQFVNEKVLNDPRVEAVTSEVAIPTMITFTAVGAVNVATATASAGAGAVGGLGMLSYLQYFAIQPLLLFTRKKRERWGVIYDSITKKPIPLAIVRIYDKNTGRLIRTKVSDKNGRYQFIVDSGEYYIEVSKDQYKFPSEILYGQKQDDKYYGLYYGHTIVADEKLVLNYNVPVDPDKKAKAPAKEIRSKIFKQTQYVFSMVGPIGALISLIVEPAWWVAVLLIVQLFLIYSFRKVAIPAKLKNWGVVVDQQSGKPINRAVVRIFDAKYNKLLESQITGRKGRYGFLVTKNEYYLTVTKDGYGQYKSENIPVVDEEGGLITKTVELKKGMIAPPQDDATSDESMAPIEKKIETTAPQGEKEVE</sequence>
<feature type="region of interest" description="Disordered" evidence="5">
    <location>
        <begin position="3167"/>
        <end position="3200"/>
    </location>
</feature>
<evidence type="ECO:0000256" key="5">
    <source>
        <dbReference type="SAM" id="MobiDB-lite"/>
    </source>
</evidence>
<evidence type="ECO:0000259" key="7">
    <source>
        <dbReference type="Pfam" id="PF01345"/>
    </source>
</evidence>
<feature type="transmembrane region" description="Helical" evidence="6">
    <location>
        <begin position="3052"/>
        <end position="3070"/>
    </location>
</feature>
<keyword evidence="6" id="KW-1133">Transmembrane helix</keyword>
<keyword evidence="4" id="KW-0175">Coiled coil</keyword>
<dbReference type="InterPro" id="IPR028994">
    <property type="entry name" value="Integrin_alpha_N"/>
</dbReference>
<evidence type="ECO:0000313" key="8">
    <source>
        <dbReference type="EMBL" id="PIR94198.1"/>
    </source>
</evidence>
<reference evidence="9" key="1">
    <citation type="submission" date="2017-09" db="EMBL/GenBank/DDBJ databases">
        <title>Depth-based differentiation of microbial function through sediment-hosted aquifers and enrichment of novel symbionts in the deep terrestrial subsurface.</title>
        <authorList>
            <person name="Probst A.J."/>
            <person name="Ladd B."/>
            <person name="Jarett J.K."/>
            <person name="Geller-Mcgrath D.E."/>
            <person name="Sieber C.M.K."/>
            <person name="Emerson J.B."/>
            <person name="Anantharaman K."/>
            <person name="Thomas B.C."/>
            <person name="Malmstrom R."/>
            <person name="Stieglmeier M."/>
            <person name="Klingl A."/>
            <person name="Woyke T."/>
            <person name="Ryan C.M."/>
            <person name="Banfield J.F."/>
        </authorList>
    </citation>
    <scope>NUCLEOTIDE SEQUENCE [LARGE SCALE GENOMIC DNA]</scope>
</reference>
<dbReference type="InterPro" id="IPR036116">
    <property type="entry name" value="FN3_sf"/>
</dbReference>
<dbReference type="InterPro" id="IPR001434">
    <property type="entry name" value="OmcB-like_DUF11"/>
</dbReference>
<accession>A0A2H0V544</accession>
<feature type="compositionally biased region" description="Basic and acidic residues" evidence="5">
    <location>
        <begin position="2707"/>
        <end position="2718"/>
    </location>
</feature>
<feature type="transmembrane region" description="Helical" evidence="6">
    <location>
        <begin position="2288"/>
        <end position="2307"/>
    </location>
</feature>
<proteinExistence type="predicted"/>
<dbReference type="SUPFAM" id="SSF75011">
    <property type="entry name" value="3-carboxy-cis,cis-mucoante lactonizing enzyme"/>
    <property type="match status" value="2"/>
</dbReference>
<dbReference type="InterPro" id="IPR013517">
    <property type="entry name" value="FG-GAP"/>
</dbReference>